<organism evidence="1">
    <name type="scientific">Schlesneria paludicola</name>
    <dbReference type="NCBI Taxonomy" id="360056"/>
    <lineage>
        <taxon>Bacteria</taxon>
        <taxon>Pseudomonadati</taxon>
        <taxon>Planctomycetota</taxon>
        <taxon>Planctomycetia</taxon>
        <taxon>Planctomycetales</taxon>
        <taxon>Planctomycetaceae</taxon>
        <taxon>Schlesneria</taxon>
    </lineage>
</organism>
<gene>
    <name evidence="1" type="ORF">ENQ76_06155</name>
</gene>
<sequence>MERPSLDFDWENEERLSLHAGRQATLGSHCGRLISVNISLLLVRAADGCEDVYTLGPDVKLAIDGKPCCAEKLVVGSKVRVTQISGDHRVVTLIDVLSDQAPLVRPAAG</sequence>
<comment type="caution">
    <text evidence="1">The sequence shown here is derived from an EMBL/GenBank/DDBJ whole genome shotgun (WGS) entry which is preliminary data.</text>
</comment>
<protein>
    <submittedName>
        <fullName evidence="1">Uncharacterized protein</fullName>
    </submittedName>
</protein>
<evidence type="ECO:0000313" key="1">
    <source>
        <dbReference type="EMBL" id="HEN15037.1"/>
    </source>
</evidence>
<dbReference type="EMBL" id="DSOK01000178">
    <property type="protein sequence ID" value="HEN15037.1"/>
    <property type="molecule type" value="Genomic_DNA"/>
</dbReference>
<dbReference type="AlphaFoldDB" id="A0A7C2PGI5"/>
<accession>A0A7C2PGI5</accession>
<proteinExistence type="predicted"/>
<name>A0A7C2PGI5_9PLAN</name>
<reference evidence="1" key="1">
    <citation type="journal article" date="2020" name="mSystems">
        <title>Genome- and Community-Level Interaction Insights into Carbon Utilization and Element Cycling Functions of Hydrothermarchaeota in Hydrothermal Sediment.</title>
        <authorList>
            <person name="Zhou Z."/>
            <person name="Liu Y."/>
            <person name="Xu W."/>
            <person name="Pan J."/>
            <person name="Luo Z.H."/>
            <person name="Li M."/>
        </authorList>
    </citation>
    <scope>NUCLEOTIDE SEQUENCE [LARGE SCALE GENOMIC DNA]</scope>
    <source>
        <strain evidence="1">SpSt-339</strain>
    </source>
</reference>